<keyword evidence="1" id="KW-0472">Membrane</keyword>
<evidence type="ECO:0008006" key="4">
    <source>
        <dbReference type="Google" id="ProtNLM"/>
    </source>
</evidence>
<dbReference type="GeneID" id="7170528"/>
<dbReference type="HOGENOM" id="CLU_122249_0_0_2"/>
<proteinExistence type="predicted"/>
<evidence type="ECO:0000313" key="3">
    <source>
        <dbReference type="Proteomes" id="UP000006903"/>
    </source>
</evidence>
<sequence>MALLYESVMLQDRDTWLNRKWFILLKLILLIVNIAIIVLDNPYIILLFTIVYVVFYASIRALKLVYSALLMYIPPISAVTLLTYLAGNLSTHHLNLYIYGFSLILSILLIFSTSKREDLLRLLSKIRLDMAYSLTLNIFEELRQMVDSKIARGWEPGFNPFKYYVIIIDAIKLTIIRLQEVEEALRARGIE</sequence>
<feature type="transmembrane region" description="Helical" evidence="1">
    <location>
        <begin position="69"/>
        <end position="87"/>
    </location>
</feature>
<reference evidence="2 3" key="1">
    <citation type="journal article" date="2009" name="J. Bacteriol.">
        <title>Complete genome sequence of the anaerobic, protein-degrading hyperthermophilic crenarchaeon Desulfurococcus kamchatkensis.</title>
        <authorList>
            <person name="Ravin N.V."/>
            <person name="Mardanov A.V."/>
            <person name="Beletsky A.V."/>
            <person name="Kublanov I.V."/>
            <person name="Kolganova T.V."/>
            <person name="Lebedinsky A.V."/>
            <person name="Chernyh N.A."/>
            <person name="Bonch-Osmolovskaya E.A."/>
            <person name="Skryabin K.G."/>
        </authorList>
    </citation>
    <scope>NUCLEOTIDE SEQUENCE [LARGE SCALE GENOMIC DNA]</scope>
    <source>
        <strain evidence="3">DSM 18924 / JCM 16383 / VKM B-2413 / 1221n</strain>
    </source>
</reference>
<dbReference type="STRING" id="490899.DKAM_0241"/>
<feature type="transmembrane region" description="Helical" evidence="1">
    <location>
        <begin position="93"/>
        <end position="111"/>
    </location>
</feature>
<keyword evidence="1" id="KW-0812">Transmembrane</keyword>
<dbReference type="KEGG" id="dka:DKAM_0241"/>
<evidence type="ECO:0000313" key="2">
    <source>
        <dbReference type="EMBL" id="ACL10567.1"/>
    </source>
</evidence>
<organism evidence="2 3">
    <name type="scientific">Desulfurococcus amylolyticus (strain DSM 18924 / JCM 16383 / VKM B-2413 / 1221n)</name>
    <name type="common">Desulfurococcus kamchatkensis</name>
    <dbReference type="NCBI Taxonomy" id="490899"/>
    <lineage>
        <taxon>Archaea</taxon>
        <taxon>Thermoproteota</taxon>
        <taxon>Thermoprotei</taxon>
        <taxon>Desulfurococcales</taxon>
        <taxon>Desulfurococcaceae</taxon>
        <taxon>Desulfurococcus</taxon>
    </lineage>
</organism>
<dbReference type="RefSeq" id="WP_012607909.1">
    <property type="nucleotide sequence ID" value="NC_011766.1"/>
</dbReference>
<dbReference type="Proteomes" id="UP000006903">
    <property type="component" value="Chromosome"/>
</dbReference>
<feature type="transmembrane region" description="Helical" evidence="1">
    <location>
        <begin position="21"/>
        <end position="38"/>
    </location>
</feature>
<name>B8D320_DESA1</name>
<protein>
    <recommendedName>
        <fullName evidence="4">Cobalt transport protein</fullName>
    </recommendedName>
</protein>
<feature type="transmembrane region" description="Helical" evidence="1">
    <location>
        <begin position="44"/>
        <end position="62"/>
    </location>
</feature>
<dbReference type="EMBL" id="CP001140">
    <property type="protein sequence ID" value="ACL10567.1"/>
    <property type="molecule type" value="Genomic_DNA"/>
</dbReference>
<evidence type="ECO:0000256" key="1">
    <source>
        <dbReference type="SAM" id="Phobius"/>
    </source>
</evidence>
<gene>
    <name evidence="2" type="ordered locus">DKAM_0241</name>
</gene>
<dbReference type="AlphaFoldDB" id="B8D320"/>
<keyword evidence="1" id="KW-1133">Transmembrane helix</keyword>
<dbReference type="eggNOG" id="arCOG08838">
    <property type="taxonomic scope" value="Archaea"/>
</dbReference>
<accession>B8D320</accession>